<evidence type="ECO:0000256" key="1">
    <source>
        <dbReference type="SAM" id="Phobius"/>
    </source>
</evidence>
<sequence>MKPVAPRAKSAALWLYTLLRPYRIGRAHPRLFIGFLTGIATGFLLPSSLLANTRLLLAWNIGIWVYFFLSLRMIHKATPATMRQRAKETDEGKFLILVLTAVAAFAAIASIVLELSTIKSMAASHAGWYFALTGVTILNAWFFIHLSFALHYAHEYYDAFEAEPDQKPEDRGGLVFPGTIDPDYYDFLYFSYVIGVASQTADIGLSSRLMRRTALVHCILSFFFNSAVLALTVNIVAGLL</sequence>
<dbReference type="InterPro" id="IPR009781">
    <property type="entry name" value="DUF1345"/>
</dbReference>
<accession>B2IE51</accession>
<feature type="transmembrane region" description="Helical" evidence="1">
    <location>
        <begin position="56"/>
        <end position="74"/>
    </location>
</feature>
<dbReference type="EMBL" id="CP001016">
    <property type="protein sequence ID" value="ACB94075.1"/>
    <property type="molecule type" value="Genomic_DNA"/>
</dbReference>
<feature type="transmembrane region" description="Helical" evidence="1">
    <location>
        <begin position="125"/>
        <end position="144"/>
    </location>
</feature>
<feature type="transmembrane region" description="Helical" evidence="1">
    <location>
        <begin position="214"/>
        <end position="237"/>
    </location>
</feature>
<evidence type="ECO:0008006" key="4">
    <source>
        <dbReference type="Google" id="ProtNLM"/>
    </source>
</evidence>
<dbReference type="AlphaFoldDB" id="B2IE51"/>
<reference evidence="3" key="1">
    <citation type="submission" date="2008-03" db="EMBL/GenBank/DDBJ databases">
        <title>Complete sequence of chromosome of Beijerinckia indica subsp. indica ATCC 9039.</title>
        <authorList>
            <consortium name="US DOE Joint Genome Institute"/>
            <person name="Copeland A."/>
            <person name="Lucas S."/>
            <person name="Lapidus A."/>
            <person name="Glavina del Rio T."/>
            <person name="Dalin E."/>
            <person name="Tice H."/>
            <person name="Bruce D."/>
            <person name="Goodwin L."/>
            <person name="Pitluck S."/>
            <person name="LaButti K."/>
            <person name="Schmutz J."/>
            <person name="Larimer F."/>
            <person name="Land M."/>
            <person name="Hauser L."/>
            <person name="Kyrpides N."/>
            <person name="Mikhailova N."/>
            <person name="Dunfield P.F."/>
            <person name="Dedysh S.N."/>
            <person name="Liesack W."/>
            <person name="Saw J.H."/>
            <person name="Alam M."/>
            <person name="Chen Y."/>
            <person name="Murrell J.C."/>
            <person name="Richardson P."/>
        </authorList>
    </citation>
    <scope>NUCLEOTIDE SEQUENCE [LARGE SCALE GENOMIC DNA]</scope>
    <source>
        <strain evidence="3">ATCC 9039 / DSM 1715 / NCIMB 8712</strain>
    </source>
</reference>
<dbReference type="Pfam" id="PF07077">
    <property type="entry name" value="DUF1345"/>
    <property type="match status" value="1"/>
</dbReference>
<organism evidence="2 3">
    <name type="scientific">Beijerinckia indica subsp. indica (strain ATCC 9039 / DSM 1715 / NCIMB 8712)</name>
    <dbReference type="NCBI Taxonomy" id="395963"/>
    <lineage>
        <taxon>Bacteria</taxon>
        <taxon>Pseudomonadati</taxon>
        <taxon>Pseudomonadota</taxon>
        <taxon>Alphaproteobacteria</taxon>
        <taxon>Hyphomicrobiales</taxon>
        <taxon>Beijerinckiaceae</taxon>
        <taxon>Beijerinckia</taxon>
    </lineage>
</organism>
<dbReference type="eggNOG" id="COG4291">
    <property type="taxonomic scope" value="Bacteria"/>
</dbReference>
<dbReference type="KEGG" id="bid:Bind_0422"/>
<feature type="transmembrane region" description="Helical" evidence="1">
    <location>
        <begin position="94"/>
        <end position="113"/>
    </location>
</feature>
<dbReference type="OrthoDB" id="64737at2"/>
<evidence type="ECO:0000313" key="3">
    <source>
        <dbReference type="Proteomes" id="UP000001695"/>
    </source>
</evidence>
<keyword evidence="1" id="KW-0472">Membrane</keyword>
<keyword evidence="3" id="KW-1185">Reference proteome</keyword>
<name>B2IE51_BEII9</name>
<gene>
    <name evidence="2" type="ordered locus">Bind_0422</name>
</gene>
<dbReference type="HOGENOM" id="CLU_098677_1_0_5"/>
<keyword evidence="1" id="KW-0812">Transmembrane</keyword>
<feature type="transmembrane region" description="Helical" evidence="1">
    <location>
        <begin position="31"/>
        <end position="50"/>
    </location>
</feature>
<reference evidence="2 3" key="2">
    <citation type="journal article" date="2010" name="J. Bacteriol.">
        <title>Complete genome sequence of Beijerinckia indica subsp. indica.</title>
        <authorList>
            <person name="Tamas I."/>
            <person name="Dedysh S.N."/>
            <person name="Liesack W."/>
            <person name="Stott M.B."/>
            <person name="Alam M."/>
            <person name="Murrell J.C."/>
            <person name="Dunfield P.F."/>
        </authorList>
    </citation>
    <scope>NUCLEOTIDE SEQUENCE [LARGE SCALE GENOMIC DNA]</scope>
    <source>
        <strain evidence="3">ATCC 9039 / DSM 1715 / NCIMB 8712</strain>
    </source>
</reference>
<evidence type="ECO:0000313" key="2">
    <source>
        <dbReference type="EMBL" id="ACB94075.1"/>
    </source>
</evidence>
<keyword evidence="1" id="KW-1133">Transmembrane helix</keyword>
<dbReference type="Proteomes" id="UP000001695">
    <property type="component" value="Chromosome"/>
</dbReference>
<proteinExistence type="predicted"/>
<dbReference type="STRING" id="395963.Bind_0422"/>
<dbReference type="RefSeq" id="WP_012383433.1">
    <property type="nucleotide sequence ID" value="NC_010581.1"/>
</dbReference>
<protein>
    <recommendedName>
        <fullName evidence="4">Transmembrane protein</fullName>
    </recommendedName>
</protein>